<gene>
    <name evidence="1" type="ORF">OLEA9_A011393</name>
</gene>
<sequence length="75" mass="8623">MGIDRQVVESRDKLNVTDDDGCSKEDEYGWRSQRWVAVAQDGRVLVEKMLDFGRLLSYLDRLVVMGMDVASALQW</sequence>
<reference evidence="1 2" key="1">
    <citation type="submission" date="2019-12" db="EMBL/GenBank/DDBJ databases">
        <authorList>
            <person name="Alioto T."/>
            <person name="Alioto T."/>
            <person name="Gomez Garrido J."/>
        </authorList>
    </citation>
    <scope>NUCLEOTIDE SEQUENCE [LARGE SCALE GENOMIC DNA]</scope>
</reference>
<dbReference type="Gramene" id="OE9A011393T1">
    <property type="protein sequence ID" value="OE9A011393C1"/>
    <property type="gene ID" value="OE9A011393"/>
</dbReference>
<name>A0A8S0T4G5_OLEEU</name>
<dbReference type="AlphaFoldDB" id="A0A8S0T4G5"/>
<organism evidence="1 2">
    <name type="scientific">Olea europaea subsp. europaea</name>
    <dbReference type="NCBI Taxonomy" id="158383"/>
    <lineage>
        <taxon>Eukaryota</taxon>
        <taxon>Viridiplantae</taxon>
        <taxon>Streptophyta</taxon>
        <taxon>Embryophyta</taxon>
        <taxon>Tracheophyta</taxon>
        <taxon>Spermatophyta</taxon>
        <taxon>Magnoliopsida</taxon>
        <taxon>eudicotyledons</taxon>
        <taxon>Gunneridae</taxon>
        <taxon>Pentapetalae</taxon>
        <taxon>asterids</taxon>
        <taxon>lamiids</taxon>
        <taxon>Lamiales</taxon>
        <taxon>Oleaceae</taxon>
        <taxon>Oleeae</taxon>
        <taxon>Olea</taxon>
    </lineage>
</organism>
<evidence type="ECO:0000313" key="1">
    <source>
        <dbReference type="EMBL" id="CAA2998632.1"/>
    </source>
</evidence>
<comment type="caution">
    <text evidence="1">The sequence shown here is derived from an EMBL/GenBank/DDBJ whole genome shotgun (WGS) entry which is preliminary data.</text>
</comment>
<protein>
    <submittedName>
        <fullName evidence="1">Uncharacterized protein</fullName>
    </submittedName>
</protein>
<accession>A0A8S0T4G5</accession>
<dbReference type="Proteomes" id="UP000594638">
    <property type="component" value="Unassembled WGS sequence"/>
</dbReference>
<dbReference type="EMBL" id="CACTIH010005599">
    <property type="protein sequence ID" value="CAA2998632.1"/>
    <property type="molecule type" value="Genomic_DNA"/>
</dbReference>
<evidence type="ECO:0000313" key="2">
    <source>
        <dbReference type="Proteomes" id="UP000594638"/>
    </source>
</evidence>
<keyword evidence="2" id="KW-1185">Reference proteome</keyword>
<proteinExistence type="predicted"/>